<dbReference type="GO" id="GO:0004674">
    <property type="term" value="F:protein serine/threonine kinase activity"/>
    <property type="evidence" value="ECO:0007669"/>
    <property type="project" value="UniProtKB-KW"/>
</dbReference>
<dbReference type="GO" id="GO:0005737">
    <property type="term" value="C:cytoplasm"/>
    <property type="evidence" value="ECO:0007669"/>
    <property type="project" value="TreeGrafter"/>
</dbReference>
<dbReference type="FunFam" id="1.10.510.10:FF:000571">
    <property type="entry name" value="Maternal embryonic leucine zipper kinase"/>
    <property type="match status" value="1"/>
</dbReference>
<dbReference type="PANTHER" id="PTHR24346:SF82">
    <property type="entry name" value="KP78A-RELATED"/>
    <property type="match status" value="1"/>
</dbReference>
<feature type="region of interest" description="Disordered" evidence="6">
    <location>
        <begin position="1"/>
        <end position="94"/>
    </location>
</feature>
<dbReference type="GO" id="GO:0005524">
    <property type="term" value="F:ATP binding"/>
    <property type="evidence" value="ECO:0007669"/>
    <property type="project" value="UniProtKB-KW"/>
</dbReference>
<proteinExistence type="predicted"/>
<evidence type="ECO:0000313" key="9">
    <source>
        <dbReference type="Proteomes" id="UP001438707"/>
    </source>
</evidence>
<keyword evidence="3" id="KW-0547">Nucleotide-binding</keyword>
<dbReference type="PANTHER" id="PTHR24346">
    <property type="entry name" value="MAP/MICROTUBULE AFFINITY-REGULATING KINASE"/>
    <property type="match status" value="1"/>
</dbReference>
<evidence type="ECO:0000256" key="2">
    <source>
        <dbReference type="ARBA" id="ARBA00022679"/>
    </source>
</evidence>
<accession>A0AAW1QK60</accession>
<dbReference type="PROSITE" id="PS50011">
    <property type="entry name" value="PROTEIN_KINASE_DOM"/>
    <property type="match status" value="1"/>
</dbReference>
<evidence type="ECO:0000256" key="1">
    <source>
        <dbReference type="ARBA" id="ARBA00022527"/>
    </source>
</evidence>
<sequence>MGACFSRQPRQPGTRSGAKQQEDLQVSASPDLASSKERAKHPAVSKAAAPPKAQQAAAATQHTPRSSVPTRSTSSHSPFIGNVSSAGPDEPSNLRERYRILRKLSKRSRSPVFEAVHRATKERVAIKLLARGPDCSTLLRGIENHLELSHPHIIDIKEVHLTPKYLGLVLEFAPGGDLFQYIQSHGSLTETETRRIFQQLIIALEYCHGKGIVNRDLKPENTLIMTRKGMPFVKLSDFGYSKMEAIETQLRTQVGTVGYTAPEILMGLNHSNEVDIWSAGVMLYVMLFGAYPFLEDSELMEERAKFTLTHQRVLAADYKLPADAHVSTDVADLLKGLLVVNPAHRLTIPAIMKHPWFREALPEKATLLNSRCWATSWSLHQDRSEVHDLLIQAQYSP</sequence>
<dbReference type="GO" id="GO:0035556">
    <property type="term" value="P:intracellular signal transduction"/>
    <property type="evidence" value="ECO:0007669"/>
    <property type="project" value="TreeGrafter"/>
</dbReference>
<keyword evidence="5" id="KW-0067">ATP-binding</keyword>
<protein>
    <recommendedName>
        <fullName evidence="7">Protein kinase domain-containing protein</fullName>
    </recommendedName>
</protein>
<feature type="compositionally biased region" description="Low complexity" evidence="6">
    <location>
        <begin position="44"/>
        <end position="78"/>
    </location>
</feature>
<reference evidence="8 9" key="1">
    <citation type="journal article" date="2024" name="Nat. Commun.">
        <title>Phylogenomics reveals the evolutionary origins of lichenization in chlorophyte algae.</title>
        <authorList>
            <person name="Puginier C."/>
            <person name="Libourel C."/>
            <person name="Otte J."/>
            <person name="Skaloud P."/>
            <person name="Haon M."/>
            <person name="Grisel S."/>
            <person name="Petersen M."/>
            <person name="Berrin J.G."/>
            <person name="Delaux P.M."/>
            <person name="Dal Grande F."/>
            <person name="Keller J."/>
        </authorList>
    </citation>
    <scope>NUCLEOTIDE SEQUENCE [LARGE SCALE GENOMIC DNA]</scope>
    <source>
        <strain evidence="8 9">SAG 2145</strain>
    </source>
</reference>
<dbReference type="Gene3D" id="1.10.510.10">
    <property type="entry name" value="Transferase(Phosphotransferase) domain 1"/>
    <property type="match status" value="1"/>
</dbReference>
<evidence type="ECO:0000256" key="4">
    <source>
        <dbReference type="ARBA" id="ARBA00022777"/>
    </source>
</evidence>
<dbReference type="AlphaFoldDB" id="A0AAW1QK60"/>
<feature type="domain" description="Protein kinase" evidence="7">
    <location>
        <begin position="98"/>
        <end position="357"/>
    </location>
</feature>
<name>A0AAW1QK60_9CHLO</name>
<keyword evidence="1" id="KW-0723">Serine/threonine-protein kinase</keyword>
<dbReference type="InterPro" id="IPR011009">
    <property type="entry name" value="Kinase-like_dom_sf"/>
</dbReference>
<gene>
    <name evidence="8" type="ORF">WJX74_000164</name>
</gene>
<keyword evidence="9" id="KW-1185">Reference proteome</keyword>
<keyword evidence="4" id="KW-0418">Kinase</keyword>
<evidence type="ECO:0000256" key="3">
    <source>
        <dbReference type="ARBA" id="ARBA00022741"/>
    </source>
</evidence>
<evidence type="ECO:0000256" key="6">
    <source>
        <dbReference type="SAM" id="MobiDB-lite"/>
    </source>
</evidence>
<dbReference type="EMBL" id="JALJOS010000035">
    <property type="protein sequence ID" value="KAK9821812.1"/>
    <property type="molecule type" value="Genomic_DNA"/>
</dbReference>
<dbReference type="SUPFAM" id="SSF56112">
    <property type="entry name" value="Protein kinase-like (PK-like)"/>
    <property type="match status" value="1"/>
</dbReference>
<evidence type="ECO:0000259" key="7">
    <source>
        <dbReference type="PROSITE" id="PS50011"/>
    </source>
</evidence>
<dbReference type="SMART" id="SM00220">
    <property type="entry name" value="S_TKc"/>
    <property type="match status" value="1"/>
</dbReference>
<feature type="compositionally biased region" description="Polar residues" evidence="6">
    <location>
        <begin position="8"/>
        <end position="28"/>
    </location>
</feature>
<dbReference type="Pfam" id="PF00069">
    <property type="entry name" value="Pkinase"/>
    <property type="match status" value="1"/>
</dbReference>
<organism evidence="8 9">
    <name type="scientific">Apatococcus lobatus</name>
    <dbReference type="NCBI Taxonomy" id="904363"/>
    <lineage>
        <taxon>Eukaryota</taxon>
        <taxon>Viridiplantae</taxon>
        <taxon>Chlorophyta</taxon>
        <taxon>core chlorophytes</taxon>
        <taxon>Trebouxiophyceae</taxon>
        <taxon>Chlorellales</taxon>
        <taxon>Chlorellaceae</taxon>
        <taxon>Apatococcus</taxon>
    </lineage>
</organism>
<dbReference type="Proteomes" id="UP001438707">
    <property type="component" value="Unassembled WGS sequence"/>
</dbReference>
<dbReference type="InterPro" id="IPR000719">
    <property type="entry name" value="Prot_kinase_dom"/>
</dbReference>
<evidence type="ECO:0000256" key="5">
    <source>
        <dbReference type="ARBA" id="ARBA00022840"/>
    </source>
</evidence>
<keyword evidence="2" id="KW-0808">Transferase</keyword>
<comment type="caution">
    <text evidence="8">The sequence shown here is derived from an EMBL/GenBank/DDBJ whole genome shotgun (WGS) entry which is preliminary data.</text>
</comment>
<evidence type="ECO:0000313" key="8">
    <source>
        <dbReference type="EMBL" id="KAK9821812.1"/>
    </source>
</evidence>